<evidence type="ECO:0000256" key="1">
    <source>
        <dbReference type="ARBA" id="ARBA00022603"/>
    </source>
</evidence>
<comment type="caution">
    <text evidence="6">The sequence shown here is derived from an EMBL/GenBank/DDBJ whole genome shotgun (WGS) entry which is preliminary data.</text>
</comment>
<feature type="region of interest" description="Disordered" evidence="4">
    <location>
        <begin position="1"/>
        <end position="35"/>
    </location>
</feature>
<dbReference type="AlphaFoldDB" id="A0A168FDX2"/>
<dbReference type="InterPro" id="IPR001077">
    <property type="entry name" value="COMT_C"/>
</dbReference>
<gene>
    <name evidence="6" type="ORF">LEL_07038</name>
</gene>
<dbReference type="Gene3D" id="3.40.50.150">
    <property type="entry name" value="Vaccinia Virus protein VP39"/>
    <property type="match status" value="1"/>
</dbReference>
<dbReference type="InterPro" id="IPR036390">
    <property type="entry name" value="WH_DNA-bd_sf"/>
</dbReference>
<dbReference type="Pfam" id="PF00891">
    <property type="entry name" value="Methyltransf_2"/>
    <property type="match status" value="1"/>
</dbReference>
<protein>
    <submittedName>
        <fullName evidence="6">O-methyltransferase, family 2</fullName>
    </submittedName>
</protein>
<keyword evidence="2 6" id="KW-0808">Transferase</keyword>
<dbReference type="Gene3D" id="1.10.10.10">
    <property type="entry name" value="Winged helix-like DNA-binding domain superfamily/Winged helix DNA-binding domain"/>
    <property type="match status" value="1"/>
</dbReference>
<dbReference type="PANTHER" id="PTHR43712:SF4">
    <property type="entry name" value="O-METHYLTRANSFERASE DOMAIN-CONTAINING PROTEIN"/>
    <property type="match status" value="1"/>
</dbReference>
<evidence type="ECO:0000256" key="3">
    <source>
        <dbReference type="ARBA" id="ARBA00022691"/>
    </source>
</evidence>
<evidence type="ECO:0000313" key="6">
    <source>
        <dbReference type="EMBL" id="OAA75050.1"/>
    </source>
</evidence>
<dbReference type="InterPro" id="IPR016461">
    <property type="entry name" value="COMT-like"/>
</dbReference>
<dbReference type="PROSITE" id="PS51683">
    <property type="entry name" value="SAM_OMT_II"/>
    <property type="match status" value="1"/>
</dbReference>
<dbReference type="GO" id="GO:0032259">
    <property type="term" value="P:methylation"/>
    <property type="evidence" value="ECO:0007669"/>
    <property type="project" value="UniProtKB-KW"/>
</dbReference>
<evidence type="ECO:0000256" key="2">
    <source>
        <dbReference type="ARBA" id="ARBA00022679"/>
    </source>
</evidence>
<dbReference type="PIRSF" id="PIRSF005739">
    <property type="entry name" value="O-mtase"/>
    <property type="match status" value="1"/>
</dbReference>
<keyword evidence="1 6" id="KW-0489">Methyltransferase</keyword>
<evidence type="ECO:0000256" key="4">
    <source>
        <dbReference type="SAM" id="MobiDB-lite"/>
    </source>
</evidence>
<dbReference type="SUPFAM" id="SSF53335">
    <property type="entry name" value="S-adenosyl-L-methionine-dependent methyltransferases"/>
    <property type="match status" value="1"/>
</dbReference>
<keyword evidence="7" id="KW-1185">Reference proteome</keyword>
<proteinExistence type="predicted"/>
<name>A0A168FDX2_CORDF</name>
<organism evidence="6 7">
    <name type="scientific">Akanthomyces lecanii RCEF 1005</name>
    <dbReference type="NCBI Taxonomy" id="1081108"/>
    <lineage>
        <taxon>Eukaryota</taxon>
        <taxon>Fungi</taxon>
        <taxon>Dikarya</taxon>
        <taxon>Ascomycota</taxon>
        <taxon>Pezizomycotina</taxon>
        <taxon>Sordariomycetes</taxon>
        <taxon>Hypocreomycetidae</taxon>
        <taxon>Hypocreales</taxon>
        <taxon>Cordycipitaceae</taxon>
        <taxon>Akanthomyces</taxon>
        <taxon>Cordyceps confragosa</taxon>
    </lineage>
</organism>
<reference evidence="6 7" key="1">
    <citation type="journal article" date="2016" name="Genome Biol. Evol.">
        <title>Divergent and convergent evolution of fungal pathogenicity.</title>
        <authorList>
            <person name="Shang Y."/>
            <person name="Xiao G."/>
            <person name="Zheng P."/>
            <person name="Cen K."/>
            <person name="Zhan S."/>
            <person name="Wang C."/>
        </authorList>
    </citation>
    <scope>NUCLEOTIDE SEQUENCE [LARGE SCALE GENOMIC DNA]</scope>
    <source>
        <strain evidence="6 7">RCEF 1005</strain>
    </source>
</reference>
<dbReference type="InterPro" id="IPR029063">
    <property type="entry name" value="SAM-dependent_MTases_sf"/>
</dbReference>
<dbReference type="OrthoDB" id="1535081at2759"/>
<accession>A0A168FDX2</accession>
<dbReference type="PANTHER" id="PTHR43712">
    <property type="entry name" value="PUTATIVE (AFU_ORTHOLOGUE AFUA_4G14580)-RELATED"/>
    <property type="match status" value="1"/>
</dbReference>
<dbReference type="SUPFAM" id="SSF46785">
    <property type="entry name" value="Winged helix' DNA-binding domain"/>
    <property type="match status" value="1"/>
</dbReference>
<evidence type="ECO:0000313" key="7">
    <source>
        <dbReference type="Proteomes" id="UP000076881"/>
    </source>
</evidence>
<feature type="compositionally biased region" description="Polar residues" evidence="4">
    <location>
        <begin position="1"/>
        <end position="18"/>
    </location>
</feature>
<keyword evidence="3" id="KW-0949">S-adenosyl-L-methionine</keyword>
<dbReference type="EMBL" id="AZHF01000005">
    <property type="protein sequence ID" value="OAA75050.1"/>
    <property type="molecule type" value="Genomic_DNA"/>
</dbReference>
<dbReference type="Proteomes" id="UP000076881">
    <property type="component" value="Unassembled WGS sequence"/>
</dbReference>
<evidence type="ECO:0000259" key="5">
    <source>
        <dbReference type="Pfam" id="PF00891"/>
    </source>
</evidence>
<dbReference type="GO" id="GO:0008171">
    <property type="term" value="F:O-methyltransferase activity"/>
    <property type="evidence" value="ECO:0007669"/>
    <property type="project" value="InterPro"/>
</dbReference>
<dbReference type="InterPro" id="IPR036388">
    <property type="entry name" value="WH-like_DNA-bd_sf"/>
</dbReference>
<feature type="domain" description="O-methyltransferase C-terminal" evidence="5">
    <location>
        <begin position="225"/>
        <end position="370"/>
    </location>
</feature>
<sequence length="395" mass="43358">MATLTLAQAQSAPVSNQSDEPKDMETALSTAADSKHNELTTTPVHEYLYTMIEIGVVRTLAERGVFSAIPITGDISVQELAEKTSIDLALLNRFIKFLILAKVLVSQATGRVAHTAKSEFFSIPRAIDFLSLHVDFFMGPATRWPDYFEANGFKEPQSGKQTPLGLYHGYPDKSIYEVMPLLPGNKASIFNRAMANTLDSMPILGYYDFSWIANHACIEADPKRTLLVDVGGGKGQAIKAILEENPTIPYGRCVLQDQAFMINEAIAENDVVVRQTAKVISSFFEPQLVKGALVYHIRRVLNDWSDKEAIEILQHVRDACVADSVVLVSEQILPDEPSLDLAAMDVFIINYGGKRRTRAMFEEMAGAAGLKVASVSVDKATRQAMIEMVPTGGSI</sequence>